<keyword evidence="2" id="KW-0732">Signal</keyword>
<dbReference type="PANTHER" id="PTHR33490">
    <property type="entry name" value="BLR5614 PROTEIN-RELATED"/>
    <property type="match status" value="1"/>
</dbReference>
<sequence length="385" mass="43853" precursor="true">MNQNIYRLALVSVCLICSLFSSPLVNAQQQTPLKPDLPYQAEKSDPINHEVEFSVVVTPPYHCKVLKVWIPVPQTDAAQEIKASEFSTFPQEVTPRISNEPVYGNRFAYFEFHDPHGAQIITHRFKAKVWNLRWHMVPAKVAKVDHWPKSFAPYLKPQSVEQPQQFRQVIQNISTGFQNKGPGLIGAMNWIDQNLTYDHVNASLRADANHAFAQRRGHCSDYHGLCATMGRALGYPTRVTYGLALYPKNSPSHCKMEAYLPPYGWISFDLSETQKLAKRIQSDEDLTAEQKVTLTTAVRQRTLSGFRENSWLLLTRGTDYQLSPPASQLVRVVRTAYVEADGEVLPDPDPANINKREFSWMTSHRYSSDKPFKKPYKDLSTLNTD</sequence>
<feature type="chain" id="PRO_5022061174" evidence="2">
    <location>
        <begin position="28"/>
        <end position="385"/>
    </location>
</feature>
<dbReference type="AlphaFoldDB" id="A0A518FN01"/>
<reference evidence="4 5" key="1">
    <citation type="submission" date="2019-02" db="EMBL/GenBank/DDBJ databases">
        <title>Deep-cultivation of Planctomycetes and their phenomic and genomic characterization uncovers novel biology.</title>
        <authorList>
            <person name="Wiegand S."/>
            <person name="Jogler M."/>
            <person name="Boedeker C."/>
            <person name="Pinto D."/>
            <person name="Vollmers J."/>
            <person name="Rivas-Marin E."/>
            <person name="Kohn T."/>
            <person name="Peeters S.H."/>
            <person name="Heuer A."/>
            <person name="Rast P."/>
            <person name="Oberbeckmann S."/>
            <person name="Bunk B."/>
            <person name="Jeske O."/>
            <person name="Meyerdierks A."/>
            <person name="Storesund J.E."/>
            <person name="Kallscheuer N."/>
            <person name="Luecker S."/>
            <person name="Lage O.M."/>
            <person name="Pohl T."/>
            <person name="Merkel B.J."/>
            <person name="Hornburger P."/>
            <person name="Mueller R.-W."/>
            <person name="Bruemmer F."/>
            <person name="Labrenz M."/>
            <person name="Spormann A.M."/>
            <person name="Op den Camp H."/>
            <person name="Overmann J."/>
            <person name="Amann R."/>
            <person name="Jetten M.S.M."/>
            <person name="Mascher T."/>
            <person name="Medema M.H."/>
            <person name="Devos D.P."/>
            <person name="Kaster A.-K."/>
            <person name="Ovreas L."/>
            <person name="Rohde M."/>
            <person name="Galperin M.Y."/>
            <person name="Jogler C."/>
        </authorList>
    </citation>
    <scope>NUCLEOTIDE SEQUENCE [LARGE SCALE GENOMIC DNA]</scope>
    <source>
        <strain evidence="4 5">Pan153</strain>
    </source>
</reference>
<name>A0A518FN01_9PLAN</name>
<feature type="signal peptide" evidence="2">
    <location>
        <begin position="1"/>
        <end position="27"/>
    </location>
</feature>
<dbReference type="PANTHER" id="PTHR33490:SF6">
    <property type="entry name" value="SLL1049 PROTEIN"/>
    <property type="match status" value="1"/>
</dbReference>
<organism evidence="4 5">
    <name type="scientific">Gimesia panareensis</name>
    <dbReference type="NCBI Taxonomy" id="2527978"/>
    <lineage>
        <taxon>Bacteria</taxon>
        <taxon>Pseudomonadati</taxon>
        <taxon>Planctomycetota</taxon>
        <taxon>Planctomycetia</taxon>
        <taxon>Planctomycetales</taxon>
        <taxon>Planctomycetaceae</taxon>
        <taxon>Gimesia</taxon>
    </lineage>
</organism>
<accession>A0A518FN01</accession>
<protein>
    <submittedName>
        <fullName evidence="4">Transglutaminase-like superfamily protein</fullName>
    </submittedName>
</protein>
<feature type="region of interest" description="Disordered" evidence="1">
    <location>
        <begin position="365"/>
        <end position="385"/>
    </location>
</feature>
<dbReference type="OrthoDB" id="9804872at2"/>
<dbReference type="InterPro" id="IPR038765">
    <property type="entry name" value="Papain-like_cys_pep_sf"/>
</dbReference>
<dbReference type="Pfam" id="PF01841">
    <property type="entry name" value="Transglut_core"/>
    <property type="match status" value="1"/>
</dbReference>
<proteinExistence type="predicted"/>
<feature type="domain" description="Transglutaminase-like" evidence="3">
    <location>
        <begin position="211"/>
        <end position="272"/>
    </location>
</feature>
<evidence type="ECO:0000259" key="3">
    <source>
        <dbReference type="SMART" id="SM00460"/>
    </source>
</evidence>
<dbReference type="RefSeq" id="WP_145455729.1">
    <property type="nucleotide sequence ID" value="NZ_CP036317.1"/>
</dbReference>
<dbReference type="SUPFAM" id="SSF54001">
    <property type="entry name" value="Cysteine proteinases"/>
    <property type="match status" value="1"/>
</dbReference>
<dbReference type="Proteomes" id="UP000320839">
    <property type="component" value="Chromosome"/>
</dbReference>
<dbReference type="InterPro" id="IPR002931">
    <property type="entry name" value="Transglutaminase-like"/>
</dbReference>
<evidence type="ECO:0000256" key="1">
    <source>
        <dbReference type="SAM" id="MobiDB-lite"/>
    </source>
</evidence>
<evidence type="ECO:0000313" key="4">
    <source>
        <dbReference type="EMBL" id="QDV17709.1"/>
    </source>
</evidence>
<dbReference type="SMART" id="SM00460">
    <property type="entry name" value="TGc"/>
    <property type="match status" value="1"/>
</dbReference>
<dbReference type="EMBL" id="CP036317">
    <property type="protein sequence ID" value="QDV17709.1"/>
    <property type="molecule type" value="Genomic_DNA"/>
</dbReference>
<gene>
    <name evidence="4" type="ORF">Pan153_23630</name>
</gene>
<dbReference type="Gene3D" id="3.10.620.30">
    <property type="match status" value="1"/>
</dbReference>
<feature type="compositionally biased region" description="Basic and acidic residues" evidence="1">
    <location>
        <begin position="366"/>
        <end position="377"/>
    </location>
</feature>
<evidence type="ECO:0000313" key="5">
    <source>
        <dbReference type="Proteomes" id="UP000320839"/>
    </source>
</evidence>
<evidence type="ECO:0000256" key="2">
    <source>
        <dbReference type="SAM" id="SignalP"/>
    </source>
</evidence>